<comment type="caution">
    <text evidence="1">The sequence shown here is derived from an EMBL/GenBank/DDBJ whole genome shotgun (WGS) entry which is preliminary data.</text>
</comment>
<accession>A0ABQ7Y847</accession>
<protein>
    <submittedName>
        <fullName evidence="1">Uncharacterized protein</fullName>
    </submittedName>
</protein>
<gene>
    <name evidence="1" type="ORF">HID58_081558</name>
</gene>
<dbReference type="EMBL" id="JAGKQM010000018">
    <property type="protein sequence ID" value="KAH0864347.1"/>
    <property type="molecule type" value="Genomic_DNA"/>
</dbReference>
<reference evidence="1 2" key="1">
    <citation type="submission" date="2021-05" db="EMBL/GenBank/DDBJ databases">
        <title>Genome Assembly of Synthetic Allotetraploid Brassica napus Reveals Homoeologous Exchanges between Subgenomes.</title>
        <authorList>
            <person name="Davis J.T."/>
        </authorList>
    </citation>
    <scope>NUCLEOTIDE SEQUENCE [LARGE SCALE GENOMIC DNA]</scope>
    <source>
        <strain evidence="2">cv. Da-Ae</strain>
        <tissue evidence="1">Seedling</tissue>
    </source>
</reference>
<keyword evidence="2" id="KW-1185">Reference proteome</keyword>
<name>A0ABQ7Y847_BRANA</name>
<sequence length="128" mass="14525">MKKTKGKRSNSKKKGHVQTSFVKCNIGTSWISETDNSGTSWILRNNSGQTLLHSRSSYSSIPTRLEAELMGFSWVIDCVGFRIFILPCRRSYPESGKVPTIPDTAHNYMYQGPSWLRSLLMEEAMEDT</sequence>
<proteinExistence type="predicted"/>
<organism evidence="1 2">
    <name type="scientific">Brassica napus</name>
    <name type="common">Rape</name>
    <dbReference type="NCBI Taxonomy" id="3708"/>
    <lineage>
        <taxon>Eukaryota</taxon>
        <taxon>Viridiplantae</taxon>
        <taxon>Streptophyta</taxon>
        <taxon>Embryophyta</taxon>
        <taxon>Tracheophyta</taxon>
        <taxon>Spermatophyta</taxon>
        <taxon>Magnoliopsida</taxon>
        <taxon>eudicotyledons</taxon>
        <taxon>Gunneridae</taxon>
        <taxon>Pentapetalae</taxon>
        <taxon>rosids</taxon>
        <taxon>malvids</taxon>
        <taxon>Brassicales</taxon>
        <taxon>Brassicaceae</taxon>
        <taxon>Brassiceae</taxon>
        <taxon>Brassica</taxon>
    </lineage>
</organism>
<evidence type="ECO:0000313" key="2">
    <source>
        <dbReference type="Proteomes" id="UP000824890"/>
    </source>
</evidence>
<dbReference type="Proteomes" id="UP000824890">
    <property type="component" value="Unassembled WGS sequence"/>
</dbReference>
<evidence type="ECO:0000313" key="1">
    <source>
        <dbReference type="EMBL" id="KAH0864347.1"/>
    </source>
</evidence>